<dbReference type="HOGENOM" id="CLU_693937_0_0_9"/>
<dbReference type="Gene3D" id="3.50.50.60">
    <property type="entry name" value="FAD/NAD(P)-binding domain"/>
    <property type="match status" value="1"/>
</dbReference>
<dbReference type="OrthoDB" id="9776839at2"/>
<name>W0E6E3_9FIRM</name>
<proteinExistence type="predicted"/>
<accession>W0E6E3</accession>
<gene>
    <name evidence="1" type="ORF">DESME_04750</name>
</gene>
<dbReference type="GO" id="GO:0016491">
    <property type="term" value="F:oxidoreductase activity"/>
    <property type="evidence" value="ECO:0007669"/>
    <property type="project" value="TreeGrafter"/>
</dbReference>
<dbReference type="STRING" id="871968.DESME_04750"/>
<reference evidence="1 2" key="1">
    <citation type="submission" date="2013-12" db="EMBL/GenBank/DDBJ databases">
        <authorList>
            <consortium name="DOE Joint Genome Institute"/>
            <person name="Smidt H."/>
            <person name="Huntemann M."/>
            <person name="Han J."/>
            <person name="Chen A."/>
            <person name="Kyrpides N."/>
            <person name="Mavromatis K."/>
            <person name="Markowitz V."/>
            <person name="Palaniappan K."/>
            <person name="Ivanova N."/>
            <person name="Schaumberg A."/>
            <person name="Pati A."/>
            <person name="Liolios K."/>
            <person name="Nordberg H.P."/>
            <person name="Cantor M.N."/>
            <person name="Hua S.X."/>
            <person name="Woyke T."/>
        </authorList>
    </citation>
    <scope>NUCLEOTIDE SEQUENCE [LARGE SCALE GENOMIC DNA]</scope>
    <source>
        <strain evidence="2">DSM 15288</strain>
    </source>
</reference>
<dbReference type="KEGG" id="dmt:DESME_04750"/>
<dbReference type="Pfam" id="PF13450">
    <property type="entry name" value="NAD_binding_8"/>
    <property type="match status" value="1"/>
</dbReference>
<organism evidence="1 2">
    <name type="scientific">Desulfitobacterium metallireducens DSM 15288</name>
    <dbReference type="NCBI Taxonomy" id="871968"/>
    <lineage>
        <taxon>Bacteria</taxon>
        <taxon>Bacillati</taxon>
        <taxon>Bacillota</taxon>
        <taxon>Clostridia</taxon>
        <taxon>Eubacteriales</taxon>
        <taxon>Desulfitobacteriaceae</taxon>
        <taxon>Desulfitobacterium</taxon>
    </lineage>
</organism>
<evidence type="ECO:0000313" key="1">
    <source>
        <dbReference type="EMBL" id="AHF06445.1"/>
    </source>
</evidence>
<dbReference type="InterPro" id="IPR036188">
    <property type="entry name" value="FAD/NAD-bd_sf"/>
</dbReference>
<dbReference type="eggNOG" id="COG1232">
    <property type="taxonomic scope" value="Bacteria"/>
</dbReference>
<dbReference type="RefSeq" id="WP_006715037.1">
    <property type="nucleotide sequence ID" value="NZ_CP007032.1"/>
</dbReference>
<dbReference type="SUPFAM" id="SSF51905">
    <property type="entry name" value="FAD/NAD(P)-binding domain"/>
    <property type="match status" value="1"/>
</dbReference>
<sequence>MSNFDTETIIVGGGSAGMSCAYGLRKENRAFTLICDRIGGRIVYDSKLDMNYGAVFYFGNYHHMLGSGILTPGPDVLPSLRQGCCHPDDHKQFAALSAHTLGHAGSLLKFQSYMKNKFLPHYEKFKKECETREVASVLKDDPFMSDLFYKTADKMIGEVGFQKIADDLVSQFAHGCTGTPIKKLSALDYLNCVQALVMDLKRFRFEADRITRELSENKGKVVFDMVNAVEKIEGGWRVSTANGNNFTAEHLVLATPANVTRDLLATVREVKPLKIRNASVLHAYLIKGEMKARYRKHIVHIFNDSIPIIFTARKRLGIYEIFTEIPFENHFDKYFDEWEVLGHKYFDHALFTNPNLVLPQNLAPGLIMAGDHNGLGMEPAAISGVYAANKILGRTQD</sequence>
<dbReference type="Proteomes" id="UP000010847">
    <property type="component" value="Chromosome"/>
</dbReference>
<dbReference type="EMBL" id="CP007032">
    <property type="protein sequence ID" value="AHF06445.1"/>
    <property type="molecule type" value="Genomic_DNA"/>
</dbReference>
<dbReference type="InterPro" id="IPR050464">
    <property type="entry name" value="Zeta_carotene_desat/Oxidored"/>
</dbReference>
<keyword evidence="2" id="KW-1185">Reference proteome</keyword>
<dbReference type="PANTHER" id="PTHR42923">
    <property type="entry name" value="PROTOPORPHYRINOGEN OXIDASE"/>
    <property type="match status" value="1"/>
</dbReference>
<dbReference type="AlphaFoldDB" id="W0E6E3"/>
<evidence type="ECO:0000313" key="2">
    <source>
        <dbReference type="Proteomes" id="UP000010847"/>
    </source>
</evidence>
<protein>
    <submittedName>
        <fullName evidence="1">Protoporphyrinogen oxidase</fullName>
    </submittedName>
</protein>